<gene>
    <name evidence="1" type="ORF">rCG_44650</name>
</gene>
<accession>A6I4S1</accession>
<evidence type="ECO:0000313" key="2">
    <source>
        <dbReference type="Proteomes" id="UP000234681"/>
    </source>
</evidence>
<name>A6I4S1_RAT</name>
<dbReference type="Proteomes" id="UP000234681">
    <property type="component" value="Chromosome 2"/>
</dbReference>
<reference evidence="2" key="1">
    <citation type="submission" date="2005-09" db="EMBL/GenBank/DDBJ databases">
        <authorList>
            <person name="Mural R.J."/>
            <person name="Li P.W."/>
            <person name="Adams M.D."/>
            <person name="Amanatides P.G."/>
            <person name="Baden-Tillson H."/>
            <person name="Barnstead M."/>
            <person name="Chin S.H."/>
            <person name="Dew I."/>
            <person name="Evans C.A."/>
            <person name="Ferriera S."/>
            <person name="Flanigan M."/>
            <person name="Fosler C."/>
            <person name="Glodek A."/>
            <person name="Gu Z."/>
            <person name="Holt R.A."/>
            <person name="Jennings D."/>
            <person name="Kraft C.L."/>
            <person name="Lu F."/>
            <person name="Nguyen T."/>
            <person name="Nusskern D.R."/>
            <person name="Pfannkoch C.M."/>
            <person name="Sitter C."/>
            <person name="Sutton G.G."/>
            <person name="Venter J.C."/>
            <person name="Wang Z."/>
            <person name="Woodage T."/>
            <person name="Zheng X.H."/>
            <person name="Zhong F."/>
        </authorList>
    </citation>
    <scope>NUCLEOTIDE SEQUENCE [LARGE SCALE GENOMIC DNA]</scope>
    <source>
        <strain>BN</strain>
        <strain evidence="2">Sprague-Dawley</strain>
    </source>
</reference>
<dbReference type="AlphaFoldDB" id="A6I4S1"/>
<sequence>MKPLTLSRVLHTCYRALPDETLETHPAVSQPQGWVGGSRFVLIYTNCINILWHSYHG</sequence>
<protein>
    <submittedName>
        <fullName evidence="1">RCG44650, isoform CRA_d</fullName>
    </submittedName>
</protein>
<organism evidence="1 2">
    <name type="scientific">Rattus norvegicus</name>
    <name type="common">Rat</name>
    <dbReference type="NCBI Taxonomy" id="10116"/>
    <lineage>
        <taxon>Eukaryota</taxon>
        <taxon>Metazoa</taxon>
        <taxon>Chordata</taxon>
        <taxon>Craniata</taxon>
        <taxon>Vertebrata</taxon>
        <taxon>Euteleostomi</taxon>
        <taxon>Mammalia</taxon>
        <taxon>Eutheria</taxon>
        <taxon>Euarchontoglires</taxon>
        <taxon>Glires</taxon>
        <taxon>Rodentia</taxon>
        <taxon>Myomorpha</taxon>
        <taxon>Muroidea</taxon>
        <taxon>Muridae</taxon>
        <taxon>Murinae</taxon>
        <taxon>Rattus</taxon>
    </lineage>
</organism>
<evidence type="ECO:0000313" key="1">
    <source>
        <dbReference type="EMBL" id="EDM10029.1"/>
    </source>
</evidence>
<feature type="non-terminal residue" evidence="1">
    <location>
        <position position="57"/>
    </location>
</feature>
<dbReference type="EMBL" id="CH473955">
    <property type="protein sequence ID" value="EDM10029.1"/>
    <property type="molecule type" value="Genomic_DNA"/>
</dbReference>
<proteinExistence type="predicted"/>